<evidence type="ECO:0000313" key="2">
    <source>
        <dbReference type="EMBL" id="MBC1173377.1"/>
    </source>
</evidence>
<reference evidence="2" key="1">
    <citation type="journal article" date="2020" name="BMC">
        <title>Leishmania infection induces a limited differential gene expression in the sand fly midgut.</title>
        <authorList>
            <person name="Coutinho-Abreu I.V."/>
            <person name="Serafim T.D."/>
            <person name="Meneses C."/>
            <person name="Kamhawi S."/>
            <person name="Oliveira F."/>
            <person name="Valenzuela J.G."/>
        </authorList>
    </citation>
    <scope>NUCLEOTIDE SEQUENCE</scope>
    <source>
        <strain evidence="2">Jacobina</strain>
        <tissue evidence="2">Midgut</tissue>
    </source>
</reference>
<dbReference type="AlphaFoldDB" id="A0A7G3AM99"/>
<evidence type="ECO:0000256" key="1">
    <source>
        <dbReference type="SAM" id="SignalP"/>
    </source>
</evidence>
<keyword evidence="1" id="KW-0732">Signal</keyword>
<proteinExistence type="predicted"/>
<feature type="signal peptide" evidence="1">
    <location>
        <begin position="1"/>
        <end position="17"/>
    </location>
</feature>
<dbReference type="EMBL" id="GITU01004674">
    <property type="protein sequence ID" value="MBC1173377.1"/>
    <property type="molecule type" value="Transcribed_RNA"/>
</dbReference>
<organism evidence="2">
    <name type="scientific">Lutzomyia longipalpis</name>
    <name type="common">Sand fly</name>
    <dbReference type="NCBI Taxonomy" id="7200"/>
    <lineage>
        <taxon>Eukaryota</taxon>
        <taxon>Metazoa</taxon>
        <taxon>Ecdysozoa</taxon>
        <taxon>Arthropoda</taxon>
        <taxon>Hexapoda</taxon>
        <taxon>Insecta</taxon>
        <taxon>Pterygota</taxon>
        <taxon>Neoptera</taxon>
        <taxon>Endopterygota</taxon>
        <taxon>Diptera</taxon>
        <taxon>Nematocera</taxon>
        <taxon>Psychodoidea</taxon>
        <taxon>Psychodidae</taxon>
        <taxon>Lutzomyia</taxon>
        <taxon>Lutzomyia</taxon>
    </lineage>
</organism>
<protein>
    <submittedName>
        <fullName evidence="2">Putative secreted protein</fullName>
    </submittedName>
</protein>
<accession>A0A7G3AM99</accession>
<name>A0A7G3AM99_LUTLO</name>
<sequence>MFGKLVILGLCTVITVSSPTASDLRWIRDTQELIDEDFNLCQKFDIGGNSSVNLEGQITVLFKCMS</sequence>
<feature type="chain" id="PRO_5028901135" evidence="1">
    <location>
        <begin position="18"/>
        <end position="66"/>
    </location>
</feature>